<gene>
    <name evidence="4" type="ORF">QYE76_021926</name>
</gene>
<feature type="compositionally biased region" description="Basic and acidic residues" evidence="1">
    <location>
        <begin position="134"/>
        <end position="145"/>
    </location>
</feature>
<accession>A0AAD8RBM8</accession>
<keyword evidence="5" id="KW-1185">Reference proteome</keyword>
<evidence type="ECO:0000256" key="1">
    <source>
        <dbReference type="SAM" id="MobiDB-lite"/>
    </source>
</evidence>
<name>A0AAD8RBM8_LOLMU</name>
<keyword evidence="2" id="KW-1133">Transmembrane helix</keyword>
<reference evidence="4" key="1">
    <citation type="submission" date="2023-07" db="EMBL/GenBank/DDBJ databases">
        <title>A chromosome-level genome assembly of Lolium multiflorum.</title>
        <authorList>
            <person name="Chen Y."/>
            <person name="Copetti D."/>
            <person name="Kolliker R."/>
            <person name="Studer B."/>
        </authorList>
    </citation>
    <scope>NUCLEOTIDE SEQUENCE</scope>
    <source>
        <strain evidence="4">02402/16</strain>
        <tissue evidence="4">Leaf</tissue>
    </source>
</reference>
<dbReference type="Proteomes" id="UP001231189">
    <property type="component" value="Unassembled WGS sequence"/>
</dbReference>
<keyword evidence="2" id="KW-0472">Membrane</keyword>
<dbReference type="Pfam" id="PF07727">
    <property type="entry name" value="RVT_2"/>
    <property type="match status" value="1"/>
</dbReference>
<evidence type="ECO:0000313" key="4">
    <source>
        <dbReference type="EMBL" id="KAK1616409.1"/>
    </source>
</evidence>
<feature type="domain" description="Reverse transcriptase Ty1/copia-type" evidence="3">
    <location>
        <begin position="222"/>
        <end position="386"/>
    </location>
</feature>
<feature type="transmembrane region" description="Helical" evidence="2">
    <location>
        <begin position="220"/>
        <end position="237"/>
    </location>
</feature>
<protein>
    <recommendedName>
        <fullName evidence="3">Reverse transcriptase Ty1/copia-type domain-containing protein</fullName>
    </recommendedName>
</protein>
<proteinExistence type="predicted"/>
<organism evidence="4 5">
    <name type="scientific">Lolium multiflorum</name>
    <name type="common">Italian ryegrass</name>
    <name type="synonym">Lolium perenne subsp. multiflorum</name>
    <dbReference type="NCBI Taxonomy" id="4521"/>
    <lineage>
        <taxon>Eukaryota</taxon>
        <taxon>Viridiplantae</taxon>
        <taxon>Streptophyta</taxon>
        <taxon>Embryophyta</taxon>
        <taxon>Tracheophyta</taxon>
        <taxon>Spermatophyta</taxon>
        <taxon>Magnoliopsida</taxon>
        <taxon>Liliopsida</taxon>
        <taxon>Poales</taxon>
        <taxon>Poaceae</taxon>
        <taxon>BOP clade</taxon>
        <taxon>Pooideae</taxon>
        <taxon>Poodae</taxon>
        <taxon>Poeae</taxon>
        <taxon>Poeae Chloroplast Group 2 (Poeae type)</taxon>
        <taxon>Loliodinae</taxon>
        <taxon>Loliinae</taxon>
        <taxon>Lolium</taxon>
    </lineage>
</organism>
<feature type="compositionally biased region" description="Polar residues" evidence="1">
    <location>
        <begin position="29"/>
        <end position="55"/>
    </location>
</feature>
<dbReference type="AlphaFoldDB" id="A0AAD8RBM8"/>
<evidence type="ECO:0000256" key="2">
    <source>
        <dbReference type="SAM" id="Phobius"/>
    </source>
</evidence>
<feature type="transmembrane region" description="Helical" evidence="2">
    <location>
        <begin position="180"/>
        <end position="200"/>
    </location>
</feature>
<evidence type="ECO:0000313" key="5">
    <source>
        <dbReference type="Proteomes" id="UP001231189"/>
    </source>
</evidence>
<comment type="caution">
    <text evidence="4">The sequence shown here is derived from an EMBL/GenBank/DDBJ whole genome shotgun (WGS) entry which is preliminary data.</text>
</comment>
<keyword evidence="2" id="KW-0812">Transmembrane</keyword>
<feature type="region of interest" description="Disordered" evidence="1">
    <location>
        <begin position="29"/>
        <end position="146"/>
    </location>
</feature>
<evidence type="ECO:0000259" key="3">
    <source>
        <dbReference type="Pfam" id="PF07727"/>
    </source>
</evidence>
<dbReference type="EMBL" id="JAUUTY010000006">
    <property type="protein sequence ID" value="KAK1616409.1"/>
    <property type="molecule type" value="Genomic_DNA"/>
</dbReference>
<dbReference type="SUPFAM" id="SSF56672">
    <property type="entry name" value="DNA/RNA polymerases"/>
    <property type="match status" value="1"/>
</dbReference>
<dbReference type="InterPro" id="IPR013103">
    <property type="entry name" value="RVT_2"/>
</dbReference>
<sequence length="421" mass="46989">MIASGVMNEGVTVDDHMHIVPVTDALQVSGDSSAHVDSNSGDSGENLAQNDAQTRNLRDRQNRTDFCADSPARRSVLDLEPGSLSSTPGPGRSPPATFSSGADSMGARPCEPATRARERGVSSLARGASTSTPARHDGSADRAEPTESPLPLLVRHLYKRTTQIMPTKIMPIQTMTMHKMTTLTLIPMLMILLLFLLQIQTLMAIPHLNHPNLVLGFKEVSVNLVNILMALLVSRGWSLRQLDVKNAFIHGVLEEEVYMKQPPGYEDPRFPHYICKLDKSLYGLKQAPRAWYSRLSSELQELGFIASKVDTSLFLFRNSDITMFILVYVDDIIVASSSDAATTALLRKLNHDFALKDLGDLHFFLGIEVKKSSNGIVLTQEKYAMDFTQEGWHATLYHLYHIFVNYRKVIFDRWGISWYRG</sequence>
<dbReference type="InterPro" id="IPR043502">
    <property type="entry name" value="DNA/RNA_pol_sf"/>
</dbReference>